<proteinExistence type="predicted"/>
<feature type="repeat" description="TPR" evidence="7">
    <location>
        <begin position="1042"/>
        <end position="1075"/>
    </location>
</feature>
<sequence length="1831" mass="203299">MVVLDTFLCCVPLVYMTCTDDVEAVVDLFVGPKHCLVGQPGGLNSFVCYGQISCKWYSTYSYDHACLQMEPYSFSTYRLELATLVERKKERLGLPTNPQKATTTTTMAPRSSRGNKSNKNKTDKKKKEEKVVPSVLDITVITPYESQVVLKGISTDKILDVRKLLAVNVETCHLTNYSLSHEVKGQRLKDRVDVVTLKPCLLKMVEEDYRTEAEAVGHVRRLLDIVACTTRFSKSRNAKSPSSESRAKKNGGGRPHHPTATANRPQPSDADNQGGPHATPLPSDEASITSAMSPSLDMAAIHPTPKLSEFYDFFSFSHLSPPILNLNRCDRKEEEKREGDYFEMQIKICNGKQIQVAASAKGFYTLGKQFSQSHSLVDLLQNLSQAFANAYESLMKGFIEHNKFGNLPYGFRANTWLVPPSVAEAPSNFPSLPAEDESWGGNGGGQGRDGEHDLRPWATEFAILASLPCKTEEERVVRDRKAFLLHNQFVDVSICKAVKAIHHLIDSNLNAKESRICHSGAILLEDRAGDLSITVKHDVGDASLKSNVKINGNQSSGLSAEEVARKNILKGITADENVIVHDTSSLGIVKVRHCGYTAIIKVVGNVKKGKWAQDFEIEDQRDGGANALNINSLRVWLHKSFITESPVGGKSQYNLDDPEASKSLVRRVIKQSLTKLEGGADASERLIRWELGSCWIQHLQKQETSSDVNSRSGIVNETDHAVKGLGKQFKFLKMRDNKANIVNSTNEKAENDTEPSSVSVGSNVGEENNSELNNKMELKELISEEEFLRLKETGTGLHLKAVDELIKMAYKYYDEIALPKLVTDFGSLELSPVDGRTLTDFMHLRGLQMCSLGRVVELAAKLPHIQSLCIHEMVIRAFKHVLQAVVASVDNTTDLAEAIASSLNFLLGCYGKEDDRSLNEDHVLKLQWLRTFLRRRFGWSLKDEFQHLRKISILRGLCHKIGLELVPRDYDMECPNPFRKEDIVSMVPVCKHVGYSSADGRTLLESSKIALDKGKLEDAVNYGTKALAKMIAVCGPYHRATASAYSLLAVVLYHTGDFNQATIYQQKALDINERELGLDHPDTMKSYGDLSVFYYRLQHIELALKYVNRALYLLHFTCGLSHPNTAATYINVAMMEEGMGNVNLSLRYLHEALKCNQRLLGADHIQTAASYHAIAIALSLMEAYSLSLQHEQTTLKILQAKLGLDDLRTQDAAAWLEYFESKALEQQEAARNGTPKPDASIASKGHLSVSDLLDYISPDQNSKGSEAQRKRRAKVVQINDTITHQTHHDVIVEDAVLNDGLKNRLIIADDDTEVVMNTVHPEEPEGKDNNTRHRPPLTNEFVKENDDFSGYRPTIASKFVEETTTDEGWQEANPKWRSGNAASQKFGRRRPGLAKLHINSSEYSNLRERSNKREIVSPAQKKTPRTITAELSKESIKLREKASVSKLITGPANLSAVAFKSLSYKEVAAAPPGTVLKPVVEKVEEMSEEKTETQVCSITPETSKEEETNNVSVVKGIPGDAQSEETQKTFTQSETSAPKPEEISCSPNQEKPIETNGSKLSAAAEPFNPGPLSMTNPLNSVAVTSIYDVRASQGMLAEPAVASVVARVPCGPRSPLYYRTNQSYYMKHGFLNNHKSIVERNGFGTSKIMNPHAPEFVPRRGWQTNTQENSDSNVSNESNSSHETSEVEDEKLDKRSNKEVKDTSRKRSAASEKSELARQILLSFIVKSVQQNVDAPSQSEANEKFDYSKNSSDAVENDSAIIKILDGNGKGKANLASQSSDQEQTNIEDENNKCDDAEGFTVVTKRRRNRQQFTDGVPGLYNQQSICTSVR</sequence>
<feature type="compositionally biased region" description="Basic and acidic residues" evidence="8">
    <location>
        <begin position="1691"/>
        <end position="1712"/>
    </location>
</feature>
<feature type="compositionally biased region" description="Low complexity" evidence="8">
    <location>
        <begin position="756"/>
        <end position="769"/>
    </location>
</feature>
<dbReference type="PANTHER" id="PTHR12601">
    <property type="entry name" value="EUKARYOTIC TRANSLATION INITIATION FACTOR 3 SUBUNIT EIF-3"/>
    <property type="match status" value="1"/>
</dbReference>
<protein>
    <recommendedName>
        <fullName evidence="10">Clu domain-containing protein</fullName>
    </recommendedName>
</protein>
<evidence type="ECO:0000313" key="12">
    <source>
        <dbReference type="Proteomes" id="UP001168877"/>
    </source>
</evidence>
<comment type="subcellular location">
    <subcellularLocation>
        <location evidence="2">Cytoplasm</location>
        <location evidence="2">Cytosol</location>
    </subcellularLocation>
    <subcellularLocation>
        <location evidence="1">Nucleus</location>
    </subcellularLocation>
</comment>
<dbReference type="GO" id="GO:0005829">
    <property type="term" value="C:cytosol"/>
    <property type="evidence" value="ECO:0007669"/>
    <property type="project" value="UniProtKB-SubCell"/>
</dbReference>
<dbReference type="Gene3D" id="1.25.40.10">
    <property type="entry name" value="Tetratricopeptide repeat domain"/>
    <property type="match status" value="2"/>
</dbReference>
<evidence type="ECO:0000256" key="9">
    <source>
        <dbReference type="SAM" id="SignalP"/>
    </source>
</evidence>
<dbReference type="InterPro" id="IPR011990">
    <property type="entry name" value="TPR-like_helical_dom_sf"/>
</dbReference>
<feature type="compositionally biased region" description="Polar residues" evidence="8">
    <location>
        <begin position="1545"/>
        <end position="1554"/>
    </location>
</feature>
<dbReference type="InterPro" id="IPR028275">
    <property type="entry name" value="CLU_N"/>
</dbReference>
<evidence type="ECO:0000256" key="2">
    <source>
        <dbReference type="ARBA" id="ARBA00004514"/>
    </source>
</evidence>
<dbReference type="CDD" id="cd15466">
    <property type="entry name" value="CLU-central"/>
    <property type="match status" value="1"/>
</dbReference>
<keyword evidence="9" id="KW-0732">Signal</keyword>
<feature type="region of interest" description="Disordered" evidence="8">
    <location>
        <begin position="1491"/>
        <end position="1554"/>
    </location>
</feature>
<feature type="signal peptide" evidence="9">
    <location>
        <begin position="1"/>
        <end position="24"/>
    </location>
</feature>
<dbReference type="SUPFAM" id="SSF48452">
    <property type="entry name" value="TPR-like"/>
    <property type="match status" value="1"/>
</dbReference>
<evidence type="ECO:0000259" key="10">
    <source>
        <dbReference type="PROSITE" id="PS51823"/>
    </source>
</evidence>
<reference evidence="11" key="1">
    <citation type="journal article" date="2022" name="Plant J.">
        <title>Strategies of tolerance reflected in two North American maple genomes.</title>
        <authorList>
            <person name="McEvoy S.L."/>
            <person name="Sezen U.U."/>
            <person name="Trouern-Trend A."/>
            <person name="McMahon S.M."/>
            <person name="Schaberg P.G."/>
            <person name="Yang J."/>
            <person name="Wegrzyn J.L."/>
            <person name="Swenson N.G."/>
        </authorList>
    </citation>
    <scope>NUCLEOTIDE SEQUENCE</scope>
    <source>
        <strain evidence="11">NS2018</strain>
    </source>
</reference>
<feature type="compositionally biased region" description="Basic residues" evidence="8">
    <location>
        <begin position="248"/>
        <end position="257"/>
    </location>
</feature>
<reference evidence="11" key="2">
    <citation type="submission" date="2023-06" db="EMBL/GenBank/DDBJ databases">
        <authorList>
            <person name="Swenson N.G."/>
            <person name="Wegrzyn J.L."/>
            <person name="Mcevoy S.L."/>
        </authorList>
    </citation>
    <scope>NUCLEOTIDE SEQUENCE</scope>
    <source>
        <strain evidence="11">NS2018</strain>
        <tissue evidence="11">Leaf</tissue>
    </source>
</reference>
<feature type="region of interest" description="Disordered" evidence="8">
    <location>
        <begin position="1645"/>
        <end position="1712"/>
    </location>
</feature>
<feature type="compositionally biased region" description="Low complexity" evidence="8">
    <location>
        <begin position="1668"/>
        <end position="1682"/>
    </location>
</feature>
<feature type="compositionally biased region" description="Polar residues" evidence="8">
    <location>
        <begin position="260"/>
        <end position="271"/>
    </location>
</feature>
<feature type="domain" description="Clu" evidence="10">
    <location>
        <begin position="435"/>
        <end position="710"/>
    </location>
</feature>
<dbReference type="Pfam" id="PF12807">
    <property type="entry name" value="eIF3_p135"/>
    <property type="match status" value="1"/>
</dbReference>
<keyword evidence="4" id="KW-0677">Repeat</keyword>
<feature type="compositionally biased region" description="Basic and acidic residues" evidence="8">
    <location>
        <begin position="1320"/>
        <end position="1331"/>
    </location>
</feature>
<evidence type="ECO:0000256" key="6">
    <source>
        <dbReference type="ARBA" id="ARBA00023242"/>
    </source>
</evidence>
<dbReference type="PROSITE" id="PS51823">
    <property type="entry name" value="CLU"/>
    <property type="match status" value="1"/>
</dbReference>
<evidence type="ECO:0000256" key="3">
    <source>
        <dbReference type="ARBA" id="ARBA00022490"/>
    </source>
</evidence>
<dbReference type="FunFam" id="1.25.40.10:FF:000024">
    <property type="entry name" value="Tetratricopeptide repeat (TPR)-like superfamily protein"/>
    <property type="match status" value="1"/>
</dbReference>
<evidence type="ECO:0000313" key="11">
    <source>
        <dbReference type="EMBL" id="KAK0596573.1"/>
    </source>
</evidence>
<dbReference type="GO" id="GO:0019750">
    <property type="term" value="P:chloroplast localization"/>
    <property type="evidence" value="ECO:0007669"/>
    <property type="project" value="UniProtKB-ARBA"/>
</dbReference>
<accession>A0AA39SSX8</accession>
<feature type="region of interest" description="Disordered" evidence="8">
    <location>
        <begin position="745"/>
        <end position="769"/>
    </location>
</feature>
<keyword evidence="5 7" id="KW-0802">TPR repeat</keyword>
<feature type="chain" id="PRO_5041303820" description="Clu domain-containing protein" evidence="9">
    <location>
        <begin position="25"/>
        <end position="1831"/>
    </location>
</feature>
<name>A0AA39SSX8_ACESA</name>
<dbReference type="Proteomes" id="UP001168877">
    <property type="component" value="Unassembled WGS sequence"/>
</dbReference>
<feature type="compositionally biased region" description="Polar residues" evidence="8">
    <location>
        <begin position="96"/>
        <end position="114"/>
    </location>
</feature>
<dbReference type="InterPro" id="IPR027523">
    <property type="entry name" value="CLU_prot"/>
</dbReference>
<dbReference type="SMART" id="SM00028">
    <property type="entry name" value="TPR"/>
    <property type="match status" value="3"/>
</dbReference>
<dbReference type="PROSITE" id="PS50005">
    <property type="entry name" value="TPR"/>
    <property type="match status" value="1"/>
</dbReference>
<dbReference type="InterPro" id="IPR025697">
    <property type="entry name" value="CLU_dom"/>
</dbReference>
<dbReference type="Pfam" id="PF13424">
    <property type="entry name" value="TPR_12"/>
    <property type="match status" value="2"/>
</dbReference>
<keyword evidence="12" id="KW-1185">Reference proteome</keyword>
<feature type="region of interest" description="Disordered" evidence="8">
    <location>
        <begin position="92"/>
        <end position="128"/>
    </location>
</feature>
<dbReference type="InterPro" id="IPR033646">
    <property type="entry name" value="CLU-central"/>
</dbReference>
<evidence type="ECO:0000256" key="8">
    <source>
        <dbReference type="SAM" id="MobiDB-lite"/>
    </source>
</evidence>
<feature type="region of interest" description="Disordered" evidence="8">
    <location>
        <begin position="234"/>
        <end position="288"/>
    </location>
</feature>
<comment type="caution">
    <text evidence="11">The sequence shown here is derived from an EMBL/GenBank/DDBJ whole genome shotgun (WGS) entry which is preliminary data.</text>
</comment>
<dbReference type="Pfam" id="PF15044">
    <property type="entry name" value="CLU_N"/>
    <property type="match status" value="1"/>
</dbReference>
<dbReference type="PANTHER" id="PTHR12601:SF45">
    <property type="entry name" value="PROTEIN REDUCED CHLOROPLAST COVERAGE 3"/>
    <property type="match status" value="1"/>
</dbReference>
<evidence type="ECO:0000256" key="5">
    <source>
        <dbReference type="ARBA" id="ARBA00022803"/>
    </source>
</evidence>
<evidence type="ECO:0000256" key="1">
    <source>
        <dbReference type="ARBA" id="ARBA00004123"/>
    </source>
</evidence>
<evidence type="ECO:0000256" key="7">
    <source>
        <dbReference type="PROSITE-ProRule" id="PRU00339"/>
    </source>
</evidence>
<dbReference type="InterPro" id="IPR019734">
    <property type="entry name" value="TPR_rpt"/>
</dbReference>
<dbReference type="EMBL" id="JAUESC010000004">
    <property type="protein sequence ID" value="KAK0596573.1"/>
    <property type="molecule type" value="Genomic_DNA"/>
</dbReference>
<feature type="region of interest" description="Disordered" evidence="8">
    <location>
        <begin position="1320"/>
        <end position="1347"/>
    </location>
</feature>
<keyword evidence="6" id="KW-0539">Nucleus</keyword>
<feature type="region of interest" description="Disordered" evidence="8">
    <location>
        <begin position="1362"/>
        <end position="1390"/>
    </location>
</feature>
<keyword evidence="3" id="KW-0963">Cytoplasm</keyword>
<organism evidence="11 12">
    <name type="scientific">Acer saccharum</name>
    <name type="common">Sugar maple</name>
    <dbReference type="NCBI Taxonomy" id="4024"/>
    <lineage>
        <taxon>Eukaryota</taxon>
        <taxon>Viridiplantae</taxon>
        <taxon>Streptophyta</taxon>
        <taxon>Embryophyta</taxon>
        <taxon>Tracheophyta</taxon>
        <taxon>Spermatophyta</taxon>
        <taxon>Magnoliopsida</taxon>
        <taxon>eudicotyledons</taxon>
        <taxon>Gunneridae</taxon>
        <taxon>Pentapetalae</taxon>
        <taxon>rosids</taxon>
        <taxon>malvids</taxon>
        <taxon>Sapindales</taxon>
        <taxon>Sapindaceae</taxon>
        <taxon>Hippocastanoideae</taxon>
        <taxon>Acereae</taxon>
        <taxon>Acer</taxon>
    </lineage>
</organism>
<evidence type="ECO:0000256" key="4">
    <source>
        <dbReference type="ARBA" id="ARBA00022737"/>
    </source>
</evidence>
<gene>
    <name evidence="11" type="ORF">LWI29_016944</name>
</gene>
<dbReference type="GO" id="GO:0005634">
    <property type="term" value="C:nucleus"/>
    <property type="evidence" value="ECO:0007669"/>
    <property type="project" value="UniProtKB-SubCell"/>
</dbReference>
<dbReference type="GO" id="GO:0003729">
    <property type="term" value="F:mRNA binding"/>
    <property type="evidence" value="ECO:0007669"/>
    <property type="project" value="UniProtKB-ARBA"/>
</dbReference>